<evidence type="ECO:0000313" key="5">
    <source>
        <dbReference type="EMBL" id="CAH1108934.1"/>
    </source>
</evidence>
<evidence type="ECO:0000256" key="2">
    <source>
        <dbReference type="PROSITE-ProRule" id="PRU01263"/>
    </source>
</evidence>
<accession>A0A9P0GB13</accession>
<evidence type="ECO:0008006" key="7">
    <source>
        <dbReference type="Google" id="ProtNLM"/>
    </source>
</evidence>
<keyword evidence="6" id="KW-1185">Reference proteome</keyword>
<dbReference type="Proteomes" id="UP001153636">
    <property type="component" value="Chromosome 3"/>
</dbReference>
<feature type="binding site" evidence="2">
    <location>
        <position position="11"/>
    </location>
    <ligand>
        <name>Zn(2+)</name>
        <dbReference type="ChEBI" id="CHEBI:29105"/>
    </ligand>
</feature>
<proteinExistence type="predicted"/>
<dbReference type="SMART" id="SM00355">
    <property type="entry name" value="ZnF_C2H2"/>
    <property type="match status" value="1"/>
</dbReference>
<dbReference type="InterPro" id="IPR013087">
    <property type="entry name" value="Znf_C2H2_type"/>
</dbReference>
<dbReference type="SMART" id="SM00868">
    <property type="entry name" value="zf-AD"/>
    <property type="match status" value="1"/>
</dbReference>
<dbReference type="Gene3D" id="3.40.1800.20">
    <property type="match status" value="1"/>
</dbReference>
<dbReference type="GO" id="GO:0005634">
    <property type="term" value="C:nucleus"/>
    <property type="evidence" value="ECO:0007669"/>
    <property type="project" value="InterPro"/>
</dbReference>
<dbReference type="InterPro" id="IPR012934">
    <property type="entry name" value="Znf_AD"/>
</dbReference>
<feature type="binding site" evidence="2">
    <location>
        <position position="53"/>
    </location>
    <ligand>
        <name>Zn(2+)</name>
        <dbReference type="ChEBI" id="CHEBI:29105"/>
    </ligand>
</feature>
<evidence type="ECO:0000256" key="1">
    <source>
        <dbReference type="PROSITE-ProRule" id="PRU00042"/>
    </source>
</evidence>
<evidence type="ECO:0000259" key="4">
    <source>
        <dbReference type="PROSITE" id="PS51915"/>
    </source>
</evidence>
<keyword evidence="1" id="KW-0863">Zinc-finger</keyword>
<protein>
    <recommendedName>
        <fullName evidence="7">C2H2-type domain-containing protein</fullName>
    </recommendedName>
</protein>
<dbReference type="PROSITE" id="PS00028">
    <property type="entry name" value="ZINC_FINGER_C2H2_1"/>
    <property type="match status" value="1"/>
</dbReference>
<dbReference type="SUPFAM" id="SSF57716">
    <property type="entry name" value="Glucocorticoid receptor-like (DNA-binding domain)"/>
    <property type="match status" value="1"/>
</dbReference>
<dbReference type="GO" id="GO:0008270">
    <property type="term" value="F:zinc ion binding"/>
    <property type="evidence" value="ECO:0007669"/>
    <property type="project" value="UniProtKB-UniRule"/>
</dbReference>
<dbReference type="PROSITE" id="PS51915">
    <property type="entry name" value="ZAD"/>
    <property type="match status" value="1"/>
</dbReference>
<dbReference type="AlphaFoldDB" id="A0A9P0GB13"/>
<keyword evidence="2" id="KW-0479">Metal-binding</keyword>
<dbReference type="OrthoDB" id="8922241at2759"/>
<gene>
    <name evidence="5" type="ORF">PSYICH_LOCUS9500</name>
</gene>
<dbReference type="EMBL" id="OV651815">
    <property type="protein sequence ID" value="CAH1108934.1"/>
    <property type="molecule type" value="Genomic_DNA"/>
</dbReference>
<evidence type="ECO:0000313" key="6">
    <source>
        <dbReference type="Proteomes" id="UP001153636"/>
    </source>
</evidence>
<feature type="binding site" evidence="2">
    <location>
        <position position="56"/>
    </location>
    <ligand>
        <name>Zn(2+)</name>
        <dbReference type="ChEBI" id="CHEBI:29105"/>
    </ligand>
</feature>
<name>A0A9P0GB13_9CUCU</name>
<sequence>MYYISKFCRICVQPKNKLIDLDIEDFDKVKLSEKLEVCTKMVVTKESLSTEICLECLSKLRTSYHFLNMCKKSTKKLHGYYKTLLSKEERDQDLKRFVNADLHVEVTPVRTVNLCKVNDFCDDNETHSVREKRKRITKEQRCSLLKRLLTNPDQNKRDWDNVSRKYNGGLKNIINFTKNYEFGGILDKNSNYETTALEKLKAFSVEFFRKDFSEFKNTILYIIENKDNLCESGDSEDEDFFNNKLEDESKENIVKFEEVIIEPDIKIKTEFEYEEGECSLDYTENIQCKEEIKEEQDSHEHFSNSSSLNYSEYPEEPSLTIEKVSSMVSLNNFVGNYQHKRTFSSSNVRCRTRENPYINPLLKQQFLYRSFRCEQCNRYFKSPGYLKAHYSKVH</sequence>
<dbReference type="Pfam" id="PF07776">
    <property type="entry name" value="zf-AD"/>
    <property type="match status" value="1"/>
</dbReference>
<keyword evidence="2" id="KW-0862">Zinc</keyword>
<reference evidence="5" key="1">
    <citation type="submission" date="2022-01" db="EMBL/GenBank/DDBJ databases">
        <authorList>
            <person name="King R."/>
        </authorList>
    </citation>
    <scope>NUCLEOTIDE SEQUENCE</scope>
</reference>
<feature type="binding site" evidence="2">
    <location>
        <position position="8"/>
    </location>
    <ligand>
        <name>Zn(2+)</name>
        <dbReference type="ChEBI" id="CHEBI:29105"/>
    </ligand>
</feature>
<evidence type="ECO:0000259" key="3">
    <source>
        <dbReference type="PROSITE" id="PS50157"/>
    </source>
</evidence>
<feature type="domain" description="ZAD" evidence="4">
    <location>
        <begin position="6"/>
        <end position="80"/>
    </location>
</feature>
<dbReference type="PROSITE" id="PS50157">
    <property type="entry name" value="ZINC_FINGER_C2H2_2"/>
    <property type="match status" value="1"/>
</dbReference>
<organism evidence="5 6">
    <name type="scientific">Psylliodes chrysocephalus</name>
    <dbReference type="NCBI Taxonomy" id="3402493"/>
    <lineage>
        <taxon>Eukaryota</taxon>
        <taxon>Metazoa</taxon>
        <taxon>Ecdysozoa</taxon>
        <taxon>Arthropoda</taxon>
        <taxon>Hexapoda</taxon>
        <taxon>Insecta</taxon>
        <taxon>Pterygota</taxon>
        <taxon>Neoptera</taxon>
        <taxon>Endopterygota</taxon>
        <taxon>Coleoptera</taxon>
        <taxon>Polyphaga</taxon>
        <taxon>Cucujiformia</taxon>
        <taxon>Chrysomeloidea</taxon>
        <taxon>Chrysomelidae</taxon>
        <taxon>Galerucinae</taxon>
        <taxon>Alticini</taxon>
        <taxon>Psylliodes</taxon>
    </lineage>
</organism>
<feature type="domain" description="C2H2-type" evidence="3">
    <location>
        <begin position="371"/>
        <end position="394"/>
    </location>
</feature>